<name>A0A2G6JNN4_NEPCE</name>
<sequence>MQIGELAQQCGVSVDTVRYYEKQQLLLPTGRSTGGYRQFGQQAKHQLSFIIKAKALGFTLKEIKELLTIKISPDSFECAEVKAMADAKLERIESKIKELQHMHQALTHISGQCCGGNEPATGCSIIDLISRDGSL</sequence>
<comment type="caution">
    <text evidence="6">The sequence shown here is derived from an EMBL/GenBank/DDBJ whole genome shotgun (WGS) entry which is preliminary data.</text>
</comment>
<dbReference type="InterPro" id="IPR009061">
    <property type="entry name" value="DNA-bd_dom_put_sf"/>
</dbReference>
<dbReference type="InterPro" id="IPR015358">
    <property type="entry name" value="Tscrpt_reg_MerR_DNA-bd"/>
</dbReference>
<dbReference type="SMART" id="SM00422">
    <property type="entry name" value="HTH_MERR"/>
    <property type="match status" value="1"/>
</dbReference>
<dbReference type="SUPFAM" id="SSF46955">
    <property type="entry name" value="Putative DNA-binding domain"/>
    <property type="match status" value="1"/>
</dbReference>
<feature type="coiled-coil region" evidence="4">
    <location>
        <begin position="82"/>
        <end position="109"/>
    </location>
</feature>
<dbReference type="PROSITE" id="PS50937">
    <property type="entry name" value="HTH_MERR_2"/>
    <property type="match status" value="1"/>
</dbReference>
<keyword evidence="4" id="KW-0175">Coiled coil</keyword>
<protein>
    <submittedName>
        <fullName evidence="6">Zn(2+)-responsive transcriptional regulator</fullName>
    </submittedName>
</protein>
<dbReference type="Proteomes" id="UP000243469">
    <property type="component" value="Unassembled WGS sequence"/>
</dbReference>
<proteinExistence type="predicted"/>
<feature type="domain" description="HTH merR-type" evidence="5">
    <location>
        <begin position="1"/>
        <end position="69"/>
    </location>
</feature>
<evidence type="ECO:0000313" key="6">
    <source>
        <dbReference type="EMBL" id="PIE24242.1"/>
    </source>
</evidence>
<dbReference type="GO" id="GO:0003700">
    <property type="term" value="F:DNA-binding transcription factor activity"/>
    <property type="evidence" value="ECO:0007669"/>
    <property type="project" value="InterPro"/>
</dbReference>
<dbReference type="Pfam" id="PF09278">
    <property type="entry name" value="MerR-DNA-bind"/>
    <property type="match status" value="1"/>
</dbReference>
<evidence type="ECO:0000256" key="3">
    <source>
        <dbReference type="ARBA" id="ARBA00023163"/>
    </source>
</evidence>
<dbReference type="EMBL" id="PDSH01000017">
    <property type="protein sequence ID" value="PIE24242.1"/>
    <property type="molecule type" value="Genomic_DNA"/>
</dbReference>
<dbReference type="NCBIfam" id="NF007069">
    <property type="entry name" value="PRK09514.1"/>
    <property type="match status" value="1"/>
</dbReference>
<keyword evidence="1" id="KW-0805">Transcription regulation</keyword>
<dbReference type="AlphaFoldDB" id="A0A2G6JNN4"/>
<keyword evidence="3" id="KW-0804">Transcription</keyword>
<gene>
    <name evidence="6" type="ORF">CSA60_03280</name>
</gene>
<evidence type="ECO:0000256" key="4">
    <source>
        <dbReference type="SAM" id="Coils"/>
    </source>
</evidence>
<dbReference type="InterPro" id="IPR047057">
    <property type="entry name" value="MerR_fam"/>
</dbReference>
<organism evidence="6 7">
    <name type="scientific">Neptuniibacter caesariensis</name>
    <dbReference type="NCBI Taxonomy" id="207954"/>
    <lineage>
        <taxon>Bacteria</taxon>
        <taxon>Pseudomonadati</taxon>
        <taxon>Pseudomonadota</taxon>
        <taxon>Gammaproteobacteria</taxon>
        <taxon>Oceanospirillales</taxon>
        <taxon>Oceanospirillaceae</taxon>
        <taxon>Neptuniibacter</taxon>
    </lineage>
</organism>
<dbReference type="PANTHER" id="PTHR30204">
    <property type="entry name" value="REDOX-CYCLING DRUG-SENSING TRANSCRIPTIONAL ACTIVATOR SOXR"/>
    <property type="match status" value="1"/>
</dbReference>
<dbReference type="GO" id="GO:0003677">
    <property type="term" value="F:DNA binding"/>
    <property type="evidence" value="ECO:0007669"/>
    <property type="project" value="UniProtKB-KW"/>
</dbReference>
<evidence type="ECO:0000256" key="1">
    <source>
        <dbReference type="ARBA" id="ARBA00023015"/>
    </source>
</evidence>
<dbReference type="PANTHER" id="PTHR30204:SF92">
    <property type="entry name" value="HTH-TYPE TRANSCRIPTIONAL REGULATOR ZNTR"/>
    <property type="match status" value="1"/>
</dbReference>
<dbReference type="PRINTS" id="PR00040">
    <property type="entry name" value="HTHMERR"/>
</dbReference>
<dbReference type="Pfam" id="PF00376">
    <property type="entry name" value="MerR"/>
    <property type="match status" value="1"/>
</dbReference>
<dbReference type="CDD" id="cd04770">
    <property type="entry name" value="HTH_HMRTR"/>
    <property type="match status" value="1"/>
</dbReference>
<evidence type="ECO:0000256" key="2">
    <source>
        <dbReference type="ARBA" id="ARBA00023125"/>
    </source>
</evidence>
<dbReference type="Gene3D" id="1.10.1660.10">
    <property type="match status" value="1"/>
</dbReference>
<accession>A0A2G6JNN4</accession>
<evidence type="ECO:0000259" key="5">
    <source>
        <dbReference type="PROSITE" id="PS50937"/>
    </source>
</evidence>
<dbReference type="PROSITE" id="PS00552">
    <property type="entry name" value="HTH_MERR_1"/>
    <property type="match status" value="1"/>
</dbReference>
<keyword evidence="2" id="KW-0238">DNA-binding</keyword>
<evidence type="ECO:0000313" key="7">
    <source>
        <dbReference type="Proteomes" id="UP000243469"/>
    </source>
</evidence>
<reference evidence="6 7" key="1">
    <citation type="submission" date="2017-10" db="EMBL/GenBank/DDBJ databases">
        <title>Novel microbial diversity and functional potential in the marine mammal oral microbiome.</title>
        <authorList>
            <person name="Dudek N.K."/>
            <person name="Sun C.L."/>
            <person name="Burstein D."/>
            <person name="Kantor R.S."/>
            <person name="Aliaga Goltsman D.S."/>
            <person name="Bik E.M."/>
            <person name="Thomas B.C."/>
            <person name="Banfield J.F."/>
            <person name="Relman D.A."/>
        </authorList>
    </citation>
    <scope>NUCLEOTIDE SEQUENCE [LARGE SCALE GENOMIC DNA]</scope>
    <source>
        <strain evidence="6">DOLJORAL78_47_21</strain>
    </source>
</reference>
<dbReference type="InterPro" id="IPR000551">
    <property type="entry name" value="MerR-type_HTH_dom"/>
</dbReference>